<evidence type="ECO:0000259" key="2">
    <source>
        <dbReference type="Pfam" id="PF18802"/>
    </source>
</evidence>
<dbReference type="InParanoid" id="A0A0C3PNI7"/>
<feature type="domain" description="CxC1-like cysteine cluster associated with KDZ transposases" evidence="2">
    <location>
        <begin position="37"/>
        <end position="126"/>
    </location>
</feature>
<dbReference type="AlphaFoldDB" id="A0A0C3PNI7"/>
<evidence type="ECO:0000256" key="1">
    <source>
        <dbReference type="SAM" id="SignalP"/>
    </source>
</evidence>
<proteinExistence type="predicted"/>
<keyword evidence="4" id="KW-1185">Reference proteome</keyword>
<feature type="non-terminal residue" evidence="3">
    <location>
        <position position="1"/>
    </location>
</feature>
<organism evidence="3 4">
    <name type="scientific">Pisolithus tinctorius Marx 270</name>
    <dbReference type="NCBI Taxonomy" id="870435"/>
    <lineage>
        <taxon>Eukaryota</taxon>
        <taxon>Fungi</taxon>
        <taxon>Dikarya</taxon>
        <taxon>Basidiomycota</taxon>
        <taxon>Agaricomycotina</taxon>
        <taxon>Agaricomycetes</taxon>
        <taxon>Agaricomycetidae</taxon>
        <taxon>Boletales</taxon>
        <taxon>Sclerodermatineae</taxon>
        <taxon>Pisolithaceae</taxon>
        <taxon>Pisolithus</taxon>
    </lineage>
</organism>
<gene>
    <name evidence="3" type="ORF">M404DRAFT_129518</name>
</gene>
<feature type="signal peptide" evidence="1">
    <location>
        <begin position="1"/>
        <end position="18"/>
    </location>
</feature>
<dbReference type="HOGENOM" id="CLU_004552_6_1_1"/>
<reference evidence="3 4" key="1">
    <citation type="submission" date="2014-04" db="EMBL/GenBank/DDBJ databases">
        <authorList>
            <consortium name="DOE Joint Genome Institute"/>
            <person name="Kuo A."/>
            <person name="Kohler A."/>
            <person name="Costa M.D."/>
            <person name="Nagy L.G."/>
            <person name="Floudas D."/>
            <person name="Copeland A."/>
            <person name="Barry K.W."/>
            <person name="Cichocki N."/>
            <person name="Veneault-Fourrey C."/>
            <person name="LaButti K."/>
            <person name="Lindquist E.A."/>
            <person name="Lipzen A."/>
            <person name="Lundell T."/>
            <person name="Morin E."/>
            <person name="Murat C."/>
            <person name="Sun H."/>
            <person name="Tunlid A."/>
            <person name="Henrissat B."/>
            <person name="Grigoriev I.V."/>
            <person name="Hibbett D.S."/>
            <person name="Martin F."/>
            <person name="Nordberg H.P."/>
            <person name="Cantor M.N."/>
            <person name="Hua S.X."/>
        </authorList>
    </citation>
    <scope>NUCLEOTIDE SEQUENCE [LARGE SCALE GENOMIC DNA]</scope>
    <source>
        <strain evidence="3 4">Marx 270</strain>
    </source>
</reference>
<keyword evidence="1" id="KW-0732">Signal</keyword>
<reference evidence="4" key="2">
    <citation type="submission" date="2015-01" db="EMBL/GenBank/DDBJ databases">
        <title>Evolutionary Origins and Diversification of the Mycorrhizal Mutualists.</title>
        <authorList>
            <consortium name="DOE Joint Genome Institute"/>
            <consortium name="Mycorrhizal Genomics Consortium"/>
            <person name="Kohler A."/>
            <person name="Kuo A."/>
            <person name="Nagy L.G."/>
            <person name="Floudas D."/>
            <person name="Copeland A."/>
            <person name="Barry K.W."/>
            <person name="Cichocki N."/>
            <person name="Veneault-Fourrey C."/>
            <person name="LaButti K."/>
            <person name="Lindquist E.A."/>
            <person name="Lipzen A."/>
            <person name="Lundell T."/>
            <person name="Morin E."/>
            <person name="Murat C."/>
            <person name="Riley R."/>
            <person name="Ohm R."/>
            <person name="Sun H."/>
            <person name="Tunlid A."/>
            <person name="Henrissat B."/>
            <person name="Grigoriev I.V."/>
            <person name="Hibbett D.S."/>
            <person name="Martin F."/>
        </authorList>
    </citation>
    <scope>NUCLEOTIDE SEQUENCE [LARGE SCALE GENOMIC DNA]</scope>
    <source>
        <strain evidence="4">Marx 270</strain>
    </source>
</reference>
<name>A0A0C3PNI7_PISTI</name>
<dbReference type="STRING" id="870435.A0A0C3PNI7"/>
<dbReference type="InterPro" id="IPR041320">
    <property type="entry name" value="CxC1"/>
</dbReference>
<evidence type="ECO:0000313" key="3">
    <source>
        <dbReference type="EMBL" id="KIO10421.1"/>
    </source>
</evidence>
<protein>
    <recommendedName>
        <fullName evidence="2">CxC1-like cysteine cluster associated with KDZ transposases domain-containing protein</fullName>
    </recommendedName>
</protein>
<dbReference type="EMBL" id="KN831952">
    <property type="protein sequence ID" value="KIO10421.1"/>
    <property type="molecule type" value="Genomic_DNA"/>
</dbReference>
<sequence length="195" mass="21771">QWWQWLEIIPVLIKRYLWYLEVSQSLCIVVEPQVATPSQCTCAVHQLSVCSLCLHVSGLEEIKISYCTCTPAPVQLIGCGLFVCSLITPTLAVDLCVLEFVKTLFVQLTPNTTAWCEALESFLDAQGYKMQQFTNAYHWYTVLRIYSDEHIAALVHSFPSASEKQGSSRASDYLCACCPLCFGGDLQRTGAAQDE</sequence>
<dbReference type="OrthoDB" id="3200967at2759"/>
<dbReference type="Proteomes" id="UP000054217">
    <property type="component" value="Unassembled WGS sequence"/>
</dbReference>
<dbReference type="Pfam" id="PF18802">
    <property type="entry name" value="CxC1"/>
    <property type="match status" value="1"/>
</dbReference>
<evidence type="ECO:0000313" key="4">
    <source>
        <dbReference type="Proteomes" id="UP000054217"/>
    </source>
</evidence>
<feature type="chain" id="PRO_5002168075" description="CxC1-like cysteine cluster associated with KDZ transposases domain-containing protein" evidence="1">
    <location>
        <begin position="19"/>
        <end position="195"/>
    </location>
</feature>
<accession>A0A0C3PNI7</accession>